<sequence>MQRGARKSGLGYVWIDSCCINKANHVELNEAINSMFEWYRKAHICYVYLADVVLSSDESVTLQAFRASRWFTRGWTLQELLAPRHVLFYDKSWRLIGSKSELASIIQQITGIPTSFLKGRSLKEASVAQRLSWAAHRETTRIEDQAYSLLGLFGITGMSMIYGEREQAFVRLQTEIIRQGRGDQSLLT</sequence>
<comment type="caution">
    <text evidence="2">The sequence shown here is derived from an EMBL/GenBank/DDBJ whole genome shotgun (WGS) entry which is preliminary data.</text>
</comment>
<dbReference type="EMBL" id="JAUIQD010000004">
    <property type="protein sequence ID" value="KAK3352175.1"/>
    <property type="molecule type" value="Genomic_DNA"/>
</dbReference>
<dbReference type="AlphaFoldDB" id="A0AAJ0HGT4"/>
<dbReference type="Pfam" id="PF06985">
    <property type="entry name" value="HET"/>
    <property type="match status" value="1"/>
</dbReference>
<protein>
    <recommendedName>
        <fullName evidence="1">Heterokaryon incompatibility domain-containing protein</fullName>
    </recommendedName>
</protein>
<keyword evidence="3" id="KW-1185">Reference proteome</keyword>
<evidence type="ECO:0000313" key="2">
    <source>
        <dbReference type="EMBL" id="KAK3352175.1"/>
    </source>
</evidence>
<name>A0AAJ0HGT4_9PEZI</name>
<reference evidence="2" key="1">
    <citation type="journal article" date="2023" name="Mol. Phylogenet. Evol.">
        <title>Genome-scale phylogeny and comparative genomics of the fungal order Sordariales.</title>
        <authorList>
            <person name="Hensen N."/>
            <person name="Bonometti L."/>
            <person name="Westerberg I."/>
            <person name="Brannstrom I.O."/>
            <person name="Guillou S."/>
            <person name="Cros-Aarteil S."/>
            <person name="Calhoun S."/>
            <person name="Haridas S."/>
            <person name="Kuo A."/>
            <person name="Mondo S."/>
            <person name="Pangilinan J."/>
            <person name="Riley R."/>
            <person name="LaButti K."/>
            <person name="Andreopoulos B."/>
            <person name="Lipzen A."/>
            <person name="Chen C."/>
            <person name="Yan M."/>
            <person name="Daum C."/>
            <person name="Ng V."/>
            <person name="Clum A."/>
            <person name="Steindorff A."/>
            <person name="Ohm R.A."/>
            <person name="Martin F."/>
            <person name="Silar P."/>
            <person name="Natvig D.O."/>
            <person name="Lalanne C."/>
            <person name="Gautier V."/>
            <person name="Ament-Velasquez S.L."/>
            <person name="Kruys A."/>
            <person name="Hutchinson M.I."/>
            <person name="Powell A.J."/>
            <person name="Barry K."/>
            <person name="Miller A.N."/>
            <person name="Grigoriev I.V."/>
            <person name="Debuchy R."/>
            <person name="Gladieux P."/>
            <person name="Hiltunen Thoren M."/>
            <person name="Johannesson H."/>
        </authorList>
    </citation>
    <scope>NUCLEOTIDE SEQUENCE</scope>
    <source>
        <strain evidence="2">CBS 955.72</strain>
    </source>
</reference>
<gene>
    <name evidence="2" type="ORF">B0T25DRAFT_178857</name>
</gene>
<reference evidence="2" key="2">
    <citation type="submission" date="2023-06" db="EMBL/GenBank/DDBJ databases">
        <authorList>
            <consortium name="Lawrence Berkeley National Laboratory"/>
            <person name="Haridas S."/>
            <person name="Hensen N."/>
            <person name="Bonometti L."/>
            <person name="Westerberg I."/>
            <person name="Brannstrom I.O."/>
            <person name="Guillou S."/>
            <person name="Cros-Aarteil S."/>
            <person name="Calhoun S."/>
            <person name="Kuo A."/>
            <person name="Mondo S."/>
            <person name="Pangilinan J."/>
            <person name="Riley R."/>
            <person name="Labutti K."/>
            <person name="Andreopoulos B."/>
            <person name="Lipzen A."/>
            <person name="Chen C."/>
            <person name="Yanf M."/>
            <person name="Daum C."/>
            <person name="Ng V."/>
            <person name="Clum A."/>
            <person name="Steindorff A."/>
            <person name="Ohm R."/>
            <person name="Martin F."/>
            <person name="Silar P."/>
            <person name="Natvig D."/>
            <person name="Lalanne C."/>
            <person name="Gautier V."/>
            <person name="Ament-Velasquez S.L."/>
            <person name="Kruys A."/>
            <person name="Hutchinson M.I."/>
            <person name="Powell A.J."/>
            <person name="Barry K."/>
            <person name="Miller A.N."/>
            <person name="Grigoriev I.V."/>
            <person name="Debuchy R."/>
            <person name="Gladieux P."/>
            <person name="Thoren M.H."/>
            <person name="Johannesson H."/>
        </authorList>
    </citation>
    <scope>NUCLEOTIDE SEQUENCE</scope>
    <source>
        <strain evidence="2">CBS 955.72</strain>
    </source>
</reference>
<accession>A0AAJ0HGT4</accession>
<dbReference type="Proteomes" id="UP001275084">
    <property type="component" value="Unassembled WGS sequence"/>
</dbReference>
<dbReference type="PANTHER" id="PTHR10622">
    <property type="entry name" value="HET DOMAIN-CONTAINING PROTEIN"/>
    <property type="match status" value="1"/>
</dbReference>
<feature type="domain" description="Heterokaryon incompatibility" evidence="1">
    <location>
        <begin position="5"/>
        <end position="51"/>
    </location>
</feature>
<dbReference type="InterPro" id="IPR010730">
    <property type="entry name" value="HET"/>
</dbReference>
<evidence type="ECO:0000313" key="3">
    <source>
        <dbReference type="Proteomes" id="UP001275084"/>
    </source>
</evidence>
<dbReference type="PANTHER" id="PTHR10622:SF10">
    <property type="entry name" value="HET DOMAIN-CONTAINING PROTEIN"/>
    <property type="match status" value="1"/>
</dbReference>
<organism evidence="2 3">
    <name type="scientific">Lasiosphaeria hispida</name>
    <dbReference type="NCBI Taxonomy" id="260671"/>
    <lineage>
        <taxon>Eukaryota</taxon>
        <taxon>Fungi</taxon>
        <taxon>Dikarya</taxon>
        <taxon>Ascomycota</taxon>
        <taxon>Pezizomycotina</taxon>
        <taxon>Sordariomycetes</taxon>
        <taxon>Sordariomycetidae</taxon>
        <taxon>Sordariales</taxon>
        <taxon>Lasiosphaeriaceae</taxon>
        <taxon>Lasiosphaeria</taxon>
    </lineage>
</organism>
<evidence type="ECO:0000259" key="1">
    <source>
        <dbReference type="Pfam" id="PF06985"/>
    </source>
</evidence>
<proteinExistence type="predicted"/>